<dbReference type="InterPro" id="IPR009739">
    <property type="entry name" value="LprI-like_N"/>
</dbReference>
<accession>A0A017HDY7</accession>
<evidence type="ECO:0000313" key="3">
    <source>
        <dbReference type="EMBL" id="EYD72727.1"/>
    </source>
</evidence>
<evidence type="ECO:0000313" key="4">
    <source>
        <dbReference type="Proteomes" id="UP000025047"/>
    </source>
</evidence>
<organism evidence="3 4">
    <name type="scientific">Limimaricola hongkongensis DSM 17492</name>
    <dbReference type="NCBI Taxonomy" id="1122180"/>
    <lineage>
        <taxon>Bacteria</taxon>
        <taxon>Pseudomonadati</taxon>
        <taxon>Pseudomonadota</taxon>
        <taxon>Alphaproteobacteria</taxon>
        <taxon>Rhodobacterales</taxon>
        <taxon>Paracoccaceae</taxon>
        <taxon>Limimaricola</taxon>
    </lineage>
</organism>
<sequence>MSRLIAILLILTFAAPLGAQSSPGSHDIARVGECVQTHAARGSQAQVLSRCTEIIAGACRGGTTIEIADCLMRETAAWDAWLNAWWAPMRARAKANGTWDRLLASQRRWITERDAECHRAYDSAGGGSIRVIYGAACQRDLTARKAVEFYFSLYR</sequence>
<dbReference type="Pfam" id="PF07007">
    <property type="entry name" value="LprI"/>
    <property type="match status" value="1"/>
</dbReference>
<name>A0A017HDY7_9RHOB</name>
<dbReference type="EMBL" id="APGJ01000004">
    <property type="protein sequence ID" value="EYD72727.1"/>
    <property type="molecule type" value="Genomic_DNA"/>
</dbReference>
<feature type="domain" description="Lysozyme inhibitor LprI-like N-terminal" evidence="2">
    <location>
        <begin position="62"/>
        <end position="147"/>
    </location>
</feature>
<dbReference type="HOGENOM" id="CLU_128596_0_0_5"/>
<dbReference type="OrthoDB" id="7340239at2"/>
<evidence type="ECO:0000259" key="2">
    <source>
        <dbReference type="Pfam" id="PF07007"/>
    </source>
</evidence>
<keyword evidence="4" id="KW-1185">Reference proteome</keyword>
<dbReference type="PATRIC" id="fig|1122180.6.peg.1509"/>
<dbReference type="AlphaFoldDB" id="A0A017HDY7"/>
<gene>
    <name evidence="3" type="ORF">Lokhon_01530</name>
</gene>
<keyword evidence="1" id="KW-0732">Signal</keyword>
<protein>
    <recommendedName>
        <fullName evidence="2">Lysozyme inhibitor LprI-like N-terminal domain-containing protein</fullName>
    </recommendedName>
</protein>
<feature type="chain" id="PRO_5001495940" description="Lysozyme inhibitor LprI-like N-terminal domain-containing protein" evidence="1">
    <location>
        <begin position="20"/>
        <end position="155"/>
    </location>
</feature>
<reference evidence="3 4" key="1">
    <citation type="submission" date="2013-03" db="EMBL/GenBank/DDBJ databases">
        <authorList>
            <person name="Fiebig A."/>
            <person name="Goeker M."/>
            <person name="Klenk H.-P.P."/>
        </authorList>
    </citation>
    <scope>NUCLEOTIDE SEQUENCE [LARGE SCALE GENOMIC DNA]</scope>
    <source>
        <strain evidence="3 4">DSM 17492</strain>
    </source>
</reference>
<proteinExistence type="predicted"/>
<dbReference type="Gene3D" id="1.20.1270.180">
    <property type="match status" value="1"/>
</dbReference>
<dbReference type="Proteomes" id="UP000025047">
    <property type="component" value="Unassembled WGS sequence"/>
</dbReference>
<evidence type="ECO:0000256" key="1">
    <source>
        <dbReference type="SAM" id="SignalP"/>
    </source>
</evidence>
<dbReference type="eggNOG" id="COG3755">
    <property type="taxonomic scope" value="Bacteria"/>
</dbReference>
<feature type="signal peptide" evidence="1">
    <location>
        <begin position="1"/>
        <end position="19"/>
    </location>
</feature>
<dbReference type="RefSeq" id="WP_017929009.1">
    <property type="nucleotide sequence ID" value="NZ_KB822999.1"/>
</dbReference>
<comment type="caution">
    <text evidence="3">The sequence shown here is derived from an EMBL/GenBank/DDBJ whole genome shotgun (WGS) entry which is preliminary data.</text>
</comment>
<dbReference type="STRING" id="1122180.Lokhon_01530"/>